<reference evidence="2 3" key="1">
    <citation type="journal article" date="2012" name="New Phytol.">
        <title>Insight into trade-off between wood decay and parasitism from the genome of a fungal forest pathogen.</title>
        <authorList>
            <person name="Olson A."/>
            <person name="Aerts A."/>
            <person name="Asiegbu F."/>
            <person name="Belbahri L."/>
            <person name="Bouzid O."/>
            <person name="Broberg A."/>
            <person name="Canback B."/>
            <person name="Coutinho P.M."/>
            <person name="Cullen D."/>
            <person name="Dalman K."/>
            <person name="Deflorio G."/>
            <person name="van Diepen L.T."/>
            <person name="Dunand C."/>
            <person name="Duplessis S."/>
            <person name="Durling M."/>
            <person name="Gonthier P."/>
            <person name="Grimwood J."/>
            <person name="Fossdal C.G."/>
            <person name="Hansson D."/>
            <person name="Henrissat B."/>
            <person name="Hietala A."/>
            <person name="Himmelstrand K."/>
            <person name="Hoffmeister D."/>
            <person name="Hogberg N."/>
            <person name="James T.Y."/>
            <person name="Karlsson M."/>
            <person name="Kohler A."/>
            <person name="Kues U."/>
            <person name="Lee Y.H."/>
            <person name="Lin Y.C."/>
            <person name="Lind M."/>
            <person name="Lindquist E."/>
            <person name="Lombard V."/>
            <person name="Lucas S."/>
            <person name="Lunden K."/>
            <person name="Morin E."/>
            <person name="Murat C."/>
            <person name="Park J."/>
            <person name="Raffaello T."/>
            <person name="Rouze P."/>
            <person name="Salamov A."/>
            <person name="Schmutz J."/>
            <person name="Solheim H."/>
            <person name="Stahlberg J."/>
            <person name="Velez H."/>
            <person name="de Vries R.P."/>
            <person name="Wiebenga A."/>
            <person name="Woodward S."/>
            <person name="Yakovlev I."/>
            <person name="Garbelotto M."/>
            <person name="Martin F."/>
            <person name="Grigoriev I.V."/>
            <person name="Stenlid J."/>
        </authorList>
    </citation>
    <scope>NUCLEOTIDE SEQUENCE [LARGE SCALE GENOMIC DNA]</scope>
    <source>
        <strain evidence="2 3">TC 32-1</strain>
    </source>
</reference>
<feature type="non-terminal residue" evidence="2">
    <location>
        <position position="1"/>
    </location>
</feature>
<dbReference type="InterPro" id="IPR001214">
    <property type="entry name" value="SET_dom"/>
</dbReference>
<dbReference type="PANTHER" id="PTHR47332">
    <property type="entry name" value="SET DOMAIN-CONTAINING PROTEIN 5"/>
    <property type="match status" value="1"/>
</dbReference>
<dbReference type="PROSITE" id="PS50280">
    <property type="entry name" value="SET"/>
    <property type="match status" value="1"/>
</dbReference>
<dbReference type="Proteomes" id="UP000030671">
    <property type="component" value="Unassembled WGS sequence"/>
</dbReference>
<dbReference type="InParanoid" id="W4JXX4"/>
<dbReference type="KEGG" id="hir:HETIRDRAFT_242993"/>
<name>W4JXX4_HETIT</name>
<dbReference type="eggNOG" id="KOG2084">
    <property type="taxonomic scope" value="Eukaryota"/>
</dbReference>
<accession>W4JXX4</accession>
<dbReference type="PANTHER" id="PTHR47332:SF4">
    <property type="entry name" value="SET DOMAIN-CONTAINING PROTEIN 5"/>
    <property type="match status" value="1"/>
</dbReference>
<dbReference type="InterPro" id="IPR046341">
    <property type="entry name" value="SET_dom_sf"/>
</dbReference>
<dbReference type="AlphaFoldDB" id="W4JXX4"/>
<organism evidence="2 3">
    <name type="scientific">Heterobasidion irregulare (strain TC 32-1)</name>
    <dbReference type="NCBI Taxonomy" id="747525"/>
    <lineage>
        <taxon>Eukaryota</taxon>
        <taxon>Fungi</taxon>
        <taxon>Dikarya</taxon>
        <taxon>Basidiomycota</taxon>
        <taxon>Agaricomycotina</taxon>
        <taxon>Agaricomycetes</taxon>
        <taxon>Russulales</taxon>
        <taxon>Bondarzewiaceae</taxon>
        <taxon>Heterobasidion</taxon>
        <taxon>Heterobasidion annosum species complex</taxon>
    </lineage>
</organism>
<dbReference type="OrthoDB" id="265717at2759"/>
<dbReference type="RefSeq" id="XP_009550275.1">
    <property type="nucleotide sequence ID" value="XM_009551980.1"/>
</dbReference>
<dbReference type="Pfam" id="PF00856">
    <property type="entry name" value="SET"/>
    <property type="match status" value="1"/>
</dbReference>
<evidence type="ECO:0000313" key="2">
    <source>
        <dbReference type="EMBL" id="ETW78294.1"/>
    </source>
</evidence>
<dbReference type="Gene3D" id="1.25.40.10">
    <property type="entry name" value="Tetratricopeptide repeat domain"/>
    <property type="match status" value="1"/>
</dbReference>
<feature type="domain" description="SET" evidence="1">
    <location>
        <begin position="1"/>
        <end position="150"/>
    </location>
</feature>
<dbReference type="SMART" id="SM00317">
    <property type="entry name" value="SET"/>
    <property type="match status" value="1"/>
</dbReference>
<feature type="non-terminal residue" evidence="2">
    <location>
        <position position="190"/>
    </location>
</feature>
<dbReference type="SUPFAM" id="SSF82199">
    <property type="entry name" value="SET domain"/>
    <property type="match status" value="1"/>
</dbReference>
<evidence type="ECO:0000313" key="3">
    <source>
        <dbReference type="Proteomes" id="UP000030671"/>
    </source>
</evidence>
<dbReference type="InterPro" id="IPR011990">
    <property type="entry name" value="TPR-like_helical_dom_sf"/>
</dbReference>
<dbReference type="GeneID" id="20668958"/>
<dbReference type="InterPro" id="IPR053185">
    <property type="entry name" value="SET_domain_protein"/>
</dbReference>
<evidence type="ECO:0000259" key="1">
    <source>
        <dbReference type="PROSITE" id="PS50280"/>
    </source>
</evidence>
<dbReference type="EMBL" id="KI925462">
    <property type="protein sequence ID" value="ETW78294.1"/>
    <property type="molecule type" value="Genomic_DNA"/>
</dbReference>
<dbReference type="HOGENOM" id="CLU_028281_0_2_1"/>
<sequence>IADVPGAGKGVLAVRDLALGELIVKERPLLLVPREILYSRAPGATHPDAPLRMLVDQTMPPDDRALFLGLHHCKSADPADYRDIVDTNSLPVPSLPGHALEHHAVCAAASRINHSCSPNATHFWDLESFSFEFRAIRPIRKGEQVTISYLNTRLLPRRARQQALADKYAFRCACPACSLPTADAAASDAR</sequence>
<dbReference type="Gene3D" id="2.170.270.10">
    <property type="entry name" value="SET domain"/>
    <property type="match status" value="1"/>
</dbReference>
<gene>
    <name evidence="2" type="ORF">HETIRDRAFT_242993</name>
</gene>
<dbReference type="CDD" id="cd20071">
    <property type="entry name" value="SET_SMYD"/>
    <property type="match status" value="1"/>
</dbReference>
<keyword evidence="3" id="KW-1185">Reference proteome</keyword>
<proteinExistence type="predicted"/>
<protein>
    <recommendedName>
        <fullName evidence="1">SET domain-containing protein</fullName>
    </recommendedName>
</protein>